<reference evidence="2 3" key="2">
    <citation type="journal article" date="2022" name="Mar. Drugs">
        <title>Bioassay-Guided Fractionation Leads to the Detection of Cholic Acid Generated by the Rare Thalassomonas sp.</title>
        <authorList>
            <person name="Pheiffer F."/>
            <person name="Schneider Y.K."/>
            <person name="Hansen E.H."/>
            <person name="Andersen J.H."/>
            <person name="Isaksson J."/>
            <person name="Busche T."/>
            <person name="R C."/>
            <person name="Kalinowski J."/>
            <person name="Zyl L.V."/>
            <person name="Trindade M."/>
        </authorList>
    </citation>
    <scope>NUCLEOTIDE SEQUENCE [LARGE SCALE GENOMIC DNA]</scope>
    <source>
        <strain evidence="2 3">XOM25</strain>
    </source>
</reference>
<sequence>MINIYLVIISFALLLANTGFFCDHTNVSHSQETLSLNTKPHTTANQESEEKHPLAELEKRLEHLSQQLTGLSQSLHQLKGTVAGHSEKLQNAPVTSKANIQRPPIIKPIQSCQSFTGSTQNISLVDTAARSL</sequence>
<reference evidence="2 3" key="1">
    <citation type="journal article" date="2015" name="Genome Announc.">
        <title>Draft Genome Sequences of Marine Isolates of Thalassomonas viridans and Thalassomonas actiniarum.</title>
        <authorList>
            <person name="Olonade I."/>
            <person name="van Zyl L.J."/>
            <person name="Trindade M."/>
        </authorList>
    </citation>
    <scope>NUCLEOTIDE SEQUENCE [LARGE SCALE GENOMIC DNA]</scope>
    <source>
        <strain evidence="2 3">XOM25</strain>
    </source>
</reference>
<dbReference type="RefSeq" id="WP_044837061.1">
    <property type="nucleotide sequence ID" value="NZ_CP059733.1"/>
</dbReference>
<evidence type="ECO:0000313" key="3">
    <source>
        <dbReference type="Proteomes" id="UP000032352"/>
    </source>
</evidence>
<organism evidence="2 3">
    <name type="scientific">Thalassomonas viridans</name>
    <dbReference type="NCBI Taxonomy" id="137584"/>
    <lineage>
        <taxon>Bacteria</taxon>
        <taxon>Pseudomonadati</taxon>
        <taxon>Pseudomonadota</taxon>
        <taxon>Gammaproteobacteria</taxon>
        <taxon>Alteromonadales</taxon>
        <taxon>Colwelliaceae</taxon>
        <taxon>Thalassomonas</taxon>
    </lineage>
</organism>
<feature type="region of interest" description="Disordered" evidence="1">
    <location>
        <begin position="33"/>
        <end position="53"/>
    </location>
</feature>
<dbReference type="Proteomes" id="UP000032352">
    <property type="component" value="Chromosome"/>
</dbReference>
<feature type="compositionally biased region" description="Polar residues" evidence="1">
    <location>
        <begin position="33"/>
        <end position="46"/>
    </location>
</feature>
<dbReference type="EMBL" id="CP059733">
    <property type="protein sequence ID" value="WDE07676.1"/>
    <property type="molecule type" value="Genomic_DNA"/>
</dbReference>
<keyword evidence="3" id="KW-1185">Reference proteome</keyword>
<dbReference type="AlphaFoldDB" id="A0AAE9Z6I3"/>
<proteinExistence type="predicted"/>
<gene>
    <name evidence="2" type="ORF">SG34_012725</name>
</gene>
<accession>A0AAE9Z6I3</accession>
<dbReference type="KEGG" id="tvd:SG34_012725"/>
<evidence type="ECO:0000313" key="2">
    <source>
        <dbReference type="EMBL" id="WDE07676.1"/>
    </source>
</evidence>
<protein>
    <submittedName>
        <fullName evidence="2">Uncharacterized protein</fullName>
    </submittedName>
</protein>
<name>A0AAE9Z6I3_9GAMM</name>
<evidence type="ECO:0000256" key="1">
    <source>
        <dbReference type="SAM" id="MobiDB-lite"/>
    </source>
</evidence>